<proteinExistence type="predicted"/>
<dbReference type="RefSeq" id="WP_232897160.1">
    <property type="nucleotide sequence ID" value="NZ_JAEIJD010000001.1"/>
</dbReference>
<keyword evidence="3" id="KW-1185">Reference proteome</keyword>
<sequence>MSWLSRLFGKPKPPDKSFKDKHGSMYVDQEQDRSWINLSFNPDPPPKNLSGFNLESAVKSPAPTITCPRI</sequence>
<organism evidence="2 3">
    <name type="scientific">Pontibaca salina</name>
    <dbReference type="NCBI Taxonomy" id="2795731"/>
    <lineage>
        <taxon>Bacteria</taxon>
        <taxon>Pseudomonadati</taxon>
        <taxon>Pseudomonadota</taxon>
        <taxon>Alphaproteobacteria</taxon>
        <taxon>Rhodobacterales</taxon>
        <taxon>Roseobacteraceae</taxon>
        <taxon>Pontibaca</taxon>
    </lineage>
</organism>
<accession>A0A934HMI7</accession>
<dbReference type="EMBL" id="JAEIJD010000001">
    <property type="protein sequence ID" value="MBI6628322.1"/>
    <property type="molecule type" value="Genomic_DNA"/>
</dbReference>
<reference evidence="2" key="1">
    <citation type="submission" date="2020-12" db="EMBL/GenBank/DDBJ databases">
        <title>Pontibaca salina gen. nov., sp. nov., isolated from marine sediment.</title>
        <authorList>
            <person name="Bo J."/>
            <person name="Wang S."/>
            <person name="Song X."/>
            <person name="Du Z."/>
        </authorList>
    </citation>
    <scope>NUCLEOTIDE SEQUENCE</scope>
    <source>
        <strain evidence="2">S1109L</strain>
    </source>
</reference>
<evidence type="ECO:0000256" key="1">
    <source>
        <dbReference type="SAM" id="MobiDB-lite"/>
    </source>
</evidence>
<name>A0A934HMI7_9RHOB</name>
<comment type="caution">
    <text evidence="2">The sequence shown here is derived from an EMBL/GenBank/DDBJ whole genome shotgun (WGS) entry which is preliminary data.</text>
</comment>
<feature type="region of interest" description="Disordered" evidence="1">
    <location>
        <begin position="1"/>
        <end position="22"/>
    </location>
</feature>
<evidence type="ECO:0000313" key="2">
    <source>
        <dbReference type="EMBL" id="MBI6628322.1"/>
    </source>
</evidence>
<protein>
    <submittedName>
        <fullName evidence="2">Uncharacterized protein</fullName>
    </submittedName>
</protein>
<feature type="compositionally biased region" description="Basic and acidic residues" evidence="1">
    <location>
        <begin position="12"/>
        <end position="22"/>
    </location>
</feature>
<gene>
    <name evidence="2" type="ORF">JAO82_00370</name>
</gene>
<evidence type="ECO:0000313" key="3">
    <source>
        <dbReference type="Proteomes" id="UP000613255"/>
    </source>
</evidence>
<dbReference type="Proteomes" id="UP000613255">
    <property type="component" value="Unassembled WGS sequence"/>
</dbReference>
<dbReference type="AlphaFoldDB" id="A0A934HMI7"/>